<reference evidence="3" key="1">
    <citation type="submission" date="2025-08" db="UniProtKB">
        <authorList>
            <consortium name="RefSeq"/>
        </authorList>
    </citation>
    <scope>IDENTIFICATION</scope>
</reference>
<organism evidence="2 3">
    <name type="scientific">Diaphorina citri</name>
    <name type="common">Asian citrus psyllid</name>
    <dbReference type="NCBI Taxonomy" id="121845"/>
    <lineage>
        <taxon>Eukaryota</taxon>
        <taxon>Metazoa</taxon>
        <taxon>Ecdysozoa</taxon>
        <taxon>Arthropoda</taxon>
        <taxon>Hexapoda</taxon>
        <taxon>Insecta</taxon>
        <taxon>Pterygota</taxon>
        <taxon>Neoptera</taxon>
        <taxon>Paraneoptera</taxon>
        <taxon>Hemiptera</taxon>
        <taxon>Sternorrhyncha</taxon>
        <taxon>Psylloidea</taxon>
        <taxon>Psyllidae</taxon>
        <taxon>Diaphorininae</taxon>
        <taxon>Diaphorina</taxon>
    </lineage>
</organism>
<evidence type="ECO:0000259" key="1">
    <source>
        <dbReference type="Pfam" id="PF24499"/>
    </source>
</evidence>
<dbReference type="Pfam" id="PF24499">
    <property type="entry name" value="Ig_TMEM131L_4"/>
    <property type="match status" value="1"/>
</dbReference>
<dbReference type="GO" id="GO:0016020">
    <property type="term" value="C:membrane"/>
    <property type="evidence" value="ECO:0007669"/>
    <property type="project" value="TreeGrafter"/>
</dbReference>
<gene>
    <name evidence="3" type="primary">LOC113472134</name>
</gene>
<name>A0A3Q0JGI0_DIACI</name>
<dbReference type="Proteomes" id="UP000079169">
    <property type="component" value="Unplaced"/>
</dbReference>
<sequence length="163" mass="19115">MENLKLQNVDFKHLLLKKINLTLKLETSAVSGFLFRTSVAMTRASVTRERVVHFPLTQIGNTSYRNITLVNPFERHTLKVQLVLEKHYPYSNTIISEIPDRNITLVNSFERHTLKVQLVLGKQISVFEHDYQRNTGQVSFGKWMNITCWEPKNIWFEHHTASY</sequence>
<proteinExistence type="predicted"/>
<dbReference type="AlphaFoldDB" id="A0A3Q0JGI0"/>
<feature type="domain" description="TMEM131L fourth Ig-like" evidence="1">
    <location>
        <begin position="52"/>
        <end position="119"/>
    </location>
</feature>
<evidence type="ECO:0000313" key="2">
    <source>
        <dbReference type="Proteomes" id="UP000079169"/>
    </source>
</evidence>
<dbReference type="PaxDb" id="121845-A0A3Q0JGI0"/>
<protein>
    <submittedName>
        <fullName evidence="3">Uncharacterized protein LOC113472134</fullName>
    </submittedName>
</protein>
<evidence type="ECO:0000313" key="3">
    <source>
        <dbReference type="RefSeq" id="XP_026687551.1"/>
    </source>
</evidence>
<dbReference type="GeneID" id="113472134"/>
<dbReference type="PANTHER" id="PTHR22050">
    <property type="entry name" value="RW1 PROTEIN HOMOLOG"/>
    <property type="match status" value="1"/>
</dbReference>
<dbReference type="InterPro" id="IPR055436">
    <property type="entry name" value="Ig_TMEM131L_4"/>
</dbReference>
<keyword evidence="2" id="KW-1185">Reference proteome</keyword>
<dbReference type="RefSeq" id="XP_026687551.1">
    <property type="nucleotide sequence ID" value="XM_026831750.1"/>
</dbReference>
<dbReference type="InterPro" id="IPR039877">
    <property type="entry name" value="TMEM131-like"/>
</dbReference>
<dbReference type="PANTHER" id="PTHR22050:SF0">
    <property type="entry name" value="TRANSMEMBRANE PROTEIN 131 HOMOLOG"/>
    <property type="match status" value="1"/>
</dbReference>
<dbReference type="KEGG" id="dci:113472134"/>
<accession>A0A3Q0JGI0</accession>